<dbReference type="Pfam" id="PF02518">
    <property type="entry name" value="HATPase_c"/>
    <property type="match status" value="1"/>
</dbReference>
<feature type="transmembrane region" description="Helical" evidence="10">
    <location>
        <begin position="136"/>
        <end position="159"/>
    </location>
</feature>
<feature type="transmembrane region" description="Helical" evidence="10">
    <location>
        <begin position="15"/>
        <end position="37"/>
    </location>
</feature>
<sequence>MATEPRPRPRLQRRLLGWLLAYVALLSVALAIAGLALHEQAERTVWRSLLHAEMNRYLQRSEEEPGYRWRDGNDLRLYRWQGGPSPPRELAQMGPGLHDDVWVEGKLCVVQVQDSPQGRLALALDVTEFEGMETSVGLRVLAATLVVVVVLGVLLALGVRRIVRPLATMADAIARLRPERGRQRIETGPNDSQELQVIADAFNAYLQRNERFVERERAFIDTASHELRTPIAAIAGAAQLAAQQDGLGPAAREQLQRVLRGTQQVEQLVALLLVLAKDPKRLAAAADRVALHELVPDIVDDHRPLTRDKQLELRIEALAECEIAAPLGIVQAAIGNLLRNAIEHSDRGTIRLRLDADASVTIADPGHGMSPEEVARIYARLARGESRDGGGIGLDLIARLCEHLGWRLDLDADPDGGTVARLRFKPAA</sequence>
<evidence type="ECO:0000259" key="12">
    <source>
        <dbReference type="PROSITE" id="PS50885"/>
    </source>
</evidence>
<dbReference type="InterPro" id="IPR036097">
    <property type="entry name" value="HisK_dim/P_sf"/>
</dbReference>
<evidence type="ECO:0000256" key="3">
    <source>
        <dbReference type="ARBA" id="ARBA00012438"/>
    </source>
</evidence>
<evidence type="ECO:0000256" key="9">
    <source>
        <dbReference type="ARBA" id="ARBA00023012"/>
    </source>
</evidence>
<gene>
    <name evidence="13" type="ORF">J5837_05285</name>
</gene>
<dbReference type="Pfam" id="PF00512">
    <property type="entry name" value="HisKA"/>
    <property type="match status" value="1"/>
</dbReference>
<dbReference type="GO" id="GO:0000155">
    <property type="term" value="F:phosphorelay sensor kinase activity"/>
    <property type="evidence" value="ECO:0007669"/>
    <property type="project" value="InterPro"/>
</dbReference>
<evidence type="ECO:0000256" key="10">
    <source>
        <dbReference type="SAM" id="Phobius"/>
    </source>
</evidence>
<dbReference type="PANTHER" id="PTHR45436">
    <property type="entry name" value="SENSOR HISTIDINE KINASE YKOH"/>
    <property type="match status" value="1"/>
</dbReference>
<dbReference type="PANTHER" id="PTHR45436:SF16">
    <property type="entry name" value="HISTIDINE KINASE"/>
    <property type="match status" value="1"/>
</dbReference>
<dbReference type="InterPro" id="IPR003661">
    <property type="entry name" value="HisK_dim/P_dom"/>
</dbReference>
<dbReference type="Gene3D" id="6.10.340.10">
    <property type="match status" value="1"/>
</dbReference>
<name>A0A941ASW1_9GAMM</name>
<feature type="domain" description="HAMP" evidence="12">
    <location>
        <begin position="160"/>
        <end position="214"/>
    </location>
</feature>
<evidence type="ECO:0000256" key="1">
    <source>
        <dbReference type="ARBA" id="ARBA00000085"/>
    </source>
</evidence>
<evidence type="ECO:0000256" key="6">
    <source>
        <dbReference type="ARBA" id="ARBA00022692"/>
    </source>
</evidence>
<dbReference type="EC" id="2.7.13.3" evidence="3"/>
<dbReference type="GO" id="GO:0005886">
    <property type="term" value="C:plasma membrane"/>
    <property type="evidence" value="ECO:0007669"/>
    <property type="project" value="TreeGrafter"/>
</dbReference>
<dbReference type="Gene3D" id="1.10.287.130">
    <property type="match status" value="1"/>
</dbReference>
<evidence type="ECO:0000259" key="11">
    <source>
        <dbReference type="PROSITE" id="PS50109"/>
    </source>
</evidence>
<dbReference type="InterPro" id="IPR050428">
    <property type="entry name" value="TCS_sensor_his_kinase"/>
</dbReference>
<dbReference type="PROSITE" id="PS50885">
    <property type="entry name" value="HAMP"/>
    <property type="match status" value="1"/>
</dbReference>
<evidence type="ECO:0000256" key="5">
    <source>
        <dbReference type="ARBA" id="ARBA00022679"/>
    </source>
</evidence>
<feature type="domain" description="Histidine kinase" evidence="11">
    <location>
        <begin position="222"/>
        <end position="428"/>
    </location>
</feature>
<keyword evidence="10" id="KW-0472">Membrane</keyword>
<evidence type="ECO:0000256" key="7">
    <source>
        <dbReference type="ARBA" id="ARBA00022777"/>
    </source>
</evidence>
<keyword evidence="6 10" id="KW-0812">Transmembrane</keyword>
<keyword evidence="14" id="KW-1185">Reference proteome</keyword>
<proteinExistence type="predicted"/>
<dbReference type="SMART" id="SM00304">
    <property type="entry name" value="HAMP"/>
    <property type="match status" value="1"/>
</dbReference>
<evidence type="ECO:0000313" key="14">
    <source>
        <dbReference type="Proteomes" id="UP000673447"/>
    </source>
</evidence>
<accession>A0A941ASW1</accession>
<keyword evidence="8 10" id="KW-1133">Transmembrane helix</keyword>
<dbReference type="InterPro" id="IPR003594">
    <property type="entry name" value="HATPase_dom"/>
</dbReference>
<keyword evidence="5" id="KW-0808">Transferase</keyword>
<dbReference type="AlphaFoldDB" id="A0A941ASW1"/>
<comment type="subcellular location">
    <subcellularLocation>
        <location evidence="2">Membrane</location>
    </subcellularLocation>
</comment>
<comment type="catalytic activity">
    <reaction evidence="1">
        <text>ATP + protein L-histidine = ADP + protein N-phospho-L-histidine.</text>
        <dbReference type="EC" id="2.7.13.3"/>
    </reaction>
</comment>
<evidence type="ECO:0000256" key="2">
    <source>
        <dbReference type="ARBA" id="ARBA00004370"/>
    </source>
</evidence>
<keyword evidence="7 13" id="KW-0418">Kinase</keyword>
<dbReference type="SUPFAM" id="SSF55874">
    <property type="entry name" value="ATPase domain of HSP90 chaperone/DNA topoisomerase II/histidine kinase"/>
    <property type="match status" value="1"/>
</dbReference>
<dbReference type="InterPro" id="IPR005467">
    <property type="entry name" value="His_kinase_dom"/>
</dbReference>
<dbReference type="InterPro" id="IPR003660">
    <property type="entry name" value="HAMP_dom"/>
</dbReference>
<dbReference type="Proteomes" id="UP000673447">
    <property type="component" value="Unassembled WGS sequence"/>
</dbReference>
<keyword evidence="9" id="KW-0902">Two-component regulatory system</keyword>
<dbReference type="RefSeq" id="WP_210535654.1">
    <property type="nucleotide sequence ID" value="NZ_JAGKTC010000001.1"/>
</dbReference>
<dbReference type="SMART" id="SM00387">
    <property type="entry name" value="HATPase_c"/>
    <property type="match status" value="1"/>
</dbReference>
<dbReference type="SUPFAM" id="SSF47384">
    <property type="entry name" value="Homodimeric domain of signal transducing histidine kinase"/>
    <property type="match status" value="1"/>
</dbReference>
<reference evidence="13" key="2">
    <citation type="submission" date="2021-03" db="EMBL/GenBank/DDBJ databases">
        <authorList>
            <person name="Cao W."/>
        </authorList>
    </citation>
    <scope>NUCLEOTIDE SEQUENCE</scope>
    <source>
        <strain evidence="13">110414</strain>
    </source>
</reference>
<protein>
    <recommendedName>
        <fullName evidence="3">histidine kinase</fullName>
        <ecNumber evidence="3">2.7.13.3</ecNumber>
    </recommendedName>
</protein>
<evidence type="ECO:0000256" key="8">
    <source>
        <dbReference type="ARBA" id="ARBA00022989"/>
    </source>
</evidence>
<organism evidence="13 14">
    <name type="scientific">Pseudoxanthomonas helianthi</name>
    <dbReference type="NCBI Taxonomy" id="1453541"/>
    <lineage>
        <taxon>Bacteria</taxon>
        <taxon>Pseudomonadati</taxon>
        <taxon>Pseudomonadota</taxon>
        <taxon>Gammaproteobacteria</taxon>
        <taxon>Lysobacterales</taxon>
        <taxon>Lysobacteraceae</taxon>
        <taxon>Pseudoxanthomonas</taxon>
    </lineage>
</organism>
<comment type="caution">
    <text evidence="13">The sequence shown here is derived from an EMBL/GenBank/DDBJ whole genome shotgun (WGS) entry which is preliminary data.</text>
</comment>
<dbReference type="SMART" id="SM00388">
    <property type="entry name" value="HisKA"/>
    <property type="match status" value="1"/>
</dbReference>
<dbReference type="Gene3D" id="3.30.565.10">
    <property type="entry name" value="Histidine kinase-like ATPase, C-terminal domain"/>
    <property type="match status" value="1"/>
</dbReference>
<evidence type="ECO:0000313" key="13">
    <source>
        <dbReference type="EMBL" id="MBP3983836.1"/>
    </source>
</evidence>
<evidence type="ECO:0000256" key="4">
    <source>
        <dbReference type="ARBA" id="ARBA00022553"/>
    </source>
</evidence>
<dbReference type="InterPro" id="IPR036890">
    <property type="entry name" value="HATPase_C_sf"/>
</dbReference>
<reference evidence="13" key="1">
    <citation type="journal article" date="2016" name="Int. J. Syst. Evol. Microbiol.">
        <title>Pseudoxanthomonas helianthi sp. nov., isolated from roots of Jerusalem artichoke (Helianthus tuberosus).</title>
        <authorList>
            <person name="Kittiwongwattana C."/>
            <person name="Thawai C."/>
        </authorList>
    </citation>
    <scope>NUCLEOTIDE SEQUENCE</scope>
    <source>
        <strain evidence="13">110414</strain>
    </source>
</reference>
<dbReference type="PROSITE" id="PS50109">
    <property type="entry name" value="HIS_KIN"/>
    <property type="match status" value="1"/>
</dbReference>
<dbReference type="EMBL" id="JAGKTC010000001">
    <property type="protein sequence ID" value="MBP3983836.1"/>
    <property type="molecule type" value="Genomic_DNA"/>
</dbReference>
<keyword evidence="4" id="KW-0597">Phosphoprotein</keyword>